<evidence type="ECO:0000313" key="1">
    <source>
        <dbReference type="EMBL" id="MCH7396469.1"/>
    </source>
</evidence>
<reference evidence="1" key="1">
    <citation type="submission" date="2022-03" db="EMBL/GenBank/DDBJ databases">
        <title>De novo assembled genomes of Belliella spp. (Cyclobacteriaceae) strains.</title>
        <authorList>
            <person name="Szabo A."/>
            <person name="Korponai K."/>
            <person name="Felfoldi T."/>
        </authorList>
    </citation>
    <scope>NUCLEOTIDE SEQUENCE</scope>
    <source>
        <strain evidence="1">DSM 107340</strain>
    </source>
</reference>
<dbReference type="Proteomes" id="UP001165488">
    <property type="component" value="Unassembled WGS sequence"/>
</dbReference>
<organism evidence="1 2">
    <name type="scientific">Belliella calami</name>
    <dbReference type="NCBI Taxonomy" id="2923436"/>
    <lineage>
        <taxon>Bacteria</taxon>
        <taxon>Pseudomonadati</taxon>
        <taxon>Bacteroidota</taxon>
        <taxon>Cytophagia</taxon>
        <taxon>Cytophagales</taxon>
        <taxon>Cyclobacteriaceae</taxon>
        <taxon>Belliella</taxon>
    </lineage>
</organism>
<sequence>MQRKPKPKKGYLYLTYLVLTLVFYFNQVSAQTTNKKFNYKQGSVTLKNGKTIYGNVANIKHGFRDQLLDKIRIKPNDKSLSKKYRPSKISGFSMGDRKFVSWRVKRNNALLKEAYSIHSGKKHKVFELQSEGYLSIYLEYFLDDDLQIQSVPFFLKRDETIMVRATQGVFGLKRKFLSDYFADCPQLVDLIDENSITSPDEVATFYNNFKEEQLKLNR</sequence>
<dbReference type="RefSeq" id="WP_241272990.1">
    <property type="nucleotide sequence ID" value="NZ_JAKZGS010000001.1"/>
</dbReference>
<gene>
    <name evidence="1" type="ORF">MM236_00655</name>
</gene>
<dbReference type="EMBL" id="JAKZGS010000001">
    <property type="protein sequence ID" value="MCH7396469.1"/>
    <property type="molecule type" value="Genomic_DNA"/>
</dbReference>
<protein>
    <recommendedName>
        <fullName evidence="3">DUF4468 domain-containing protein</fullName>
    </recommendedName>
</protein>
<keyword evidence="2" id="KW-1185">Reference proteome</keyword>
<name>A0ABS9UIM2_9BACT</name>
<evidence type="ECO:0008006" key="3">
    <source>
        <dbReference type="Google" id="ProtNLM"/>
    </source>
</evidence>
<evidence type="ECO:0000313" key="2">
    <source>
        <dbReference type="Proteomes" id="UP001165488"/>
    </source>
</evidence>
<proteinExistence type="predicted"/>
<comment type="caution">
    <text evidence="1">The sequence shown here is derived from an EMBL/GenBank/DDBJ whole genome shotgun (WGS) entry which is preliminary data.</text>
</comment>
<accession>A0ABS9UIM2</accession>